<evidence type="ECO:0000313" key="3">
    <source>
        <dbReference type="Proteomes" id="UP000835052"/>
    </source>
</evidence>
<dbReference type="EMBL" id="CAJGYM010000052">
    <property type="protein sequence ID" value="CAD6195205.1"/>
    <property type="molecule type" value="Genomic_DNA"/>
</dbReference>
<accession>A0A8S1HIU7</accession>
<reference evidence="2" key="1">
    <citation type="submission" date="2020-10" db="EMBL/GenBank/DDBJ databases">
        <authorList>
            <person name="Kikuchi T."/>
        </authorList>
    </citation>
    <scope>NUCLEOTIDE SEQUENCE</scope>
    <source>
        <strain evidence="2">NKZ352</strain>
    </source>
</reference>
<feature type="compositionally biased region" description="Basic and acidic residues" evidence="1">
    <location>
        <begin position="16"/>
        <end position="25"/>
    </location>
</feature>
<gene>
    <name evidence="2" type="ORF">CAUJ_LOCUS11124</name>
</gene>
<name>A0A8S1HIU7_9PELO</name>
<dbReference type="Proteomes" id="UP000835052">
    <property type="component" value="Unassembled WGS sequence"/>
</dbReference>
<organism evidence="2 3">
    <name type="scientific">Caenorhabditis auriculariae</name>
    <dbReference type="NCBI Taxonomy" id="2777116"/>
    <lineage>
        <taxon>Eukaryota</taxon>
        <taxon>Metazoa</taxon>
        <taxon>Ecdysozoa</taxon>
        <taxon>Nematoda</taxon>
        <taxon>Chromadorea</taxon>
        <taxon>Rhabditida</taxon>
        <taxon>Rhabditina</taxon>
        <taxon>Rhabditomorpha</taxon>
        <taxon>Rhabditoidea</taxon>
        <taxon>Rhabditidae</taxon>
        <taxon>Peloderinae</taxon>
        <taxon>Caenorhabditis</taxon>
    </lineage>
</organism>
<keyword evidence="3" id="KW-1185">Reference proteome</keyword>
<protein>
    <submittedName>
        <fullName evidence="2">Uncharacterized protein</fullName>
    </submittedName>
</protein>
<evidence type="ECO:0000313" key="2">
    <source>
        <dbReference type="EMBL" id="CAD6195205.1"/>
    </source>
</evidence>
<proteinExistence type="predicted"/>
<evidence type="ECO:0000256" key="1">
    <source>
        <dbReference type="SAM" id="MobiDB-lite"/>
    </source>
</evidence>
<comment type="caution">
    <text evidence="2">The sequence shown here is derived from an EMBL/GenBank/DDBJ whole genome shotgun (WGS) entry which is preliminary data.</text>
</comment>
<feature type="region of interest" description="Disordered" evidence="1">
    <location>
        <begin position="1"/>
        <end position="25"/>
    </location>
</feature>
<dbReference type="AlphaFoldDB" id="A0A8S1HIU7"/>
<sequence>MEASPAATPADNTAPSEEKQDEAFHYSRDQMMFYAESPLTQLRPASFREVITSTPDVLKSPPTARLTASDAAIRLATVSPSQRRPVASFLK</sequence>